<name>A0A919ST00_9ACTN</name>
<dbReference type="EMBL" id="BOQP01000027">
    <property type="protein sequence ID" value="GIM76383.1"/>
    <property type="molecule type" value="Genomic_DNA"/>
</dbReference>
<proteinExistence type="predicted"/>
<protein>
    <submittedName>
        <fullName evidence="1">Uncharacterized protein</fullName>
    </submittedName>
</protein>
<accession>A0A919ST00</accession>
<gene>
    <name evidence="1" type="ORF">Aco04nite_50140</name>
</gene>
<dbReference type="AlphaFoldDB" id="A0A919ST00"/>
<dbReference type="Proteomes" id="UP000680865">
    <property type="component" value="Unassembled WGS sequence"/>
</dbReference>
<sequence>MGILPALGSAAVRRTAEFDAFGPWIDEVHTTSELPRLYRDAGVDPAASRLVLKVPRAIERRDANPDMHLYDFLIAVGASELTVLRRRDDWYERARLPFAQITAIEDSVSLLDGRLTVHTADGAATLISYNALDPAPITMLTRLLRKLYLPWRAGIPAAPVTPAPLDLGGGDMGLVTAYRQVLAAEPGMRLISAARRAAVGRGNRVSRLLRPVTLHASILLADDREIQLLHRRDRLVQGRDKPHSIARTVVPRAGIAGFRVRPHDTHPQVTIVTICSADAALDFPTHSGADTDALLALLSTA</sequence>
<evidence type="ECO:0000313" key="2">
    <source>
        <dbReference type="Proteomes" id="UP000680865"/>
    </source>
</evidence>
<reference evidence="1" key="1">
    <citation type="submission" date="2021-03" db="EMBL/GenBank/DDBJ databases">
        <title>Whole genome shotgun sequence of Actinoplanes consettensis NBRC 14913.</title>
        <authorList>
            <person name="Komaki H."/>
            <person name="Tamura T."/>
        </authorList>
    </citation>
    <scope>NUCLEOTIDE SEQUENCE</scope>
    <source>
        <strain evidence="1">NBRC 14913</strain>
    </source>
</reference>
<evidence type="ECO:0000313" key="1">
    <source>
        <dbReference type="EMBL" id="GIM76383.1"/>
    </source>
</evidence>
<organism evidence="1 2">
    <name type="scientific">Winogradskya consettensis</name>
    <dbReference type="NCBI Taxonomy" id="113560"/>
    <lineage>
        <taxon>Bacteria</taxon>
        <taxon>Bacillati</taxon>
        <taxon>Actinomycetota</taxon>
        <taxon>Actinomycetes</taxon>
        <taxon>Micromonosporales</taxon>
        <taxon>Micromonosporaceae</taxon>
        <taxon>Winogradskya</taxon>
    </lineage>
</organism>
<keyword evidence="2" id="KW-1185">Reference proteome</keyword>
<comment type="caution">
    <text evidence="1">The sequence shown here is derived from an EMBL/GenBank/DDBJ whole genome shotgun (WGS) entry which is preliminary data.</text>
</comment>